<dbReference type="VEuPathDB" id="FungiDB:BO72DRAFT_220917"/>
<dbReference type="AlphaFoldDB" id="A0A8G1VYB7"/>
<evidence type="ECO:0000313" key="1">
    <source>
        <dbReference type="EMBL" id="RAK73864.1"/>
    </source>
</evidence>
<organism evidence="1 2">
    <name type="scientific">Aspergillus fijiensis CBS 313.89</name>
    <dbReference type="NCBI Taxonomy" id="1448319"/>
    <lineage>
        <taxon>Eukaryota</taxon>
        <taxon>Fungi</taxon>
        <taxon>Dikarya</taxon>
        <taxon>Ascomycota</taxon>
        <taxon>Pezizomycotina</taxon>
        <taxon>Eurotiomycetes</taxon>
        <taxon>Eurotiomycetidae</taxon>
        <taxon>Eurotiales</taxon>
        <taxon>Aspergillaceae</taxon>
        <taxon>Aspergillus</taxon>
    </lineage>
</organism>
<dbReference type="GeneID" id="63857101"/>
<evidence type="ECO:0000313" key="2">
    <source>
        <dbReference type="Proteomes" id="UP000249789"/>
    </source>
</evidence>
<dbReference type="Proteomes" id="UP000249789">
    <property type="component" value="Unassembled WGS sequence"/>
</dbReference>
<name>A0A8G1VYB7_9EURO</name>
<dbReference type="RefSeq" id="XP_040797874.1">
    <property type="nucleotide sequence ID" value="XM_040939768.1"/>
</dbReference>
<accession>A0A8G1VYB7</accession>
<gene>
    <name evidence="1" type="ORF">BO72DRAFT_220917</name>
</gene>
<reference evidence="1 2" key="1">
    <citation type="submission" date="2018-02" db="EMBL/GenBank/DDBJ databases">
        <title>The genomes of Aspergillus section Nigri reveals drivers in fungal speciation.</title>
        <authorList>
            <consortium name="DOE Joint Genome Institute"/>
            <person name="Vesth T.C."/>
            <person name="Nybo J."/>
            <person name="Theobald S."/>
            <person name="Brandl J."/>
            <person name="Frisvad J.C."/>
            <person name="Nielsen K.F."/>
            <person name="Lyhne E.K."/>
            <person name="Kogle M.E."/>
            <person name="Kuo A."/>
            <person name="Riley R."/>
            <person name="Clum A."/>
            <person name="Nolan M."/>
            <person name="Lipzen A."/>
            <person name="Salamov A."/>
            <person name="Henrissat B."/>
            <person name="Wiebenga A."/>
            <person name="De vries R.P."/>
            <person name="Grigoriev I.V."/>
            <person name="Mortensen U.H."/>
            <person name="Andersen M.R."/>
            <person name="Baker S.E."/>
        </authorList>
    </citation>
    <scope>NUCLEOTIDE SEQUENCE [LARGE SCALE GENOMIC DNA]</scope>
    <source>
        <strain evidence="1 2">CBS 313.89</strain>
    </source>
</reference>
<dbReference type="EMBL" id="KZ824674">
    <property type="protein sequence ID" value="RAK73864.1"/>
    <property type="molecule type" value="Genomic_DNA"/>
</dbReference>
<proteinExistence type="predicted"/>
<sequence length="163" mass="17717">MSPTPVTVTVHRNKPMFPSSLSNQQQPVLLDGCIQSVGTSATERAVNATVLISVLRASRLNYKYPSTEIQTQPGTGPVSIFSQDEMNKNAMLEHRSSWALYTIPCPHPRPGGQPLLMTLSTDSGPDGFVRVCGDAGAMQYLYLPRHVGDKVIVFSSKESLNLS</sequence>
<protein>
    <submittedName>
        <fullName evidence="1">Uncharacterized protein</fullName>
    </submittedName>
</protein>
<keyword evidence="2" id="KW-1185">Reference proteome</keyword>